<evidence type="ECO:0000313" key="4">
    <source>
        <dbReference type="Proteomes" id="UP000039865"/>
    </source>
</evidence>
<feature type="coiled-coil region" evidence="1">
    <location>
        <begin position="372"/>
        <end position="407"/>
    </location>
</feature>
<evidence type="ECO:0000256" key="1">
    <source>
        <dbReference type="SAM" id="Coils"/>
    </source>
</evidence>
<protein>
    <submittedName>
        <fullName evidence="3">Uncharacterized protein</fullName>
    </submittedName>
</protein>
<organism evidence="3 4">
    <name type="scientific">Stylonychia lemnae</name>
    <name type="common">Ciliate</name>
    <dbReference type="NCBI Taxonomy" id="5949"/>
    <lineage>
        <taxon>Eukaryota</taxon>
        <taxon>Sar</taxon>
        <taxon>Alveolata</taxon>
        <taxon>Ciliophora</taxon>
        <taxon>Intramacronucleata</taxon>
        <taxon>Spirotrichea</taxon>
        <taxon>Stichotrichia</taxon>
        <taxon>Sporadotrichida</taxon>
        <taxon>Oxytrichidae</taxon>
        <taxon>Stylonychinae</taxon>
        <taxon>Stylonychia</taxon>
    </lineage>
</organism>
<dbReference type="Proteomes" id="UP000039865">
    <property type="component" value="Unassembled WGS sequence"/>
</dbReference>
<reference evidence="3 4" key="1">
    <citation type="submission" date="2014-06" db="EMBL/GenBank/DDBJ databases">
        <authorList>
            <person name="Swart Estienne"/>
        </authorList>
    </citation>
    <scope>NUCLEOTIDE SEQUENCE [LARGE SCALE GENOMIC DNA]</scope>
    <source>
        <strain evidence="3 4">130c</strain>
    </source>
</reference>
<dbReference type="AlphaFoldDB" id="A0A078ANL4"/>
<evidence type="ECO:0000313" key="3">
    <source>
        <dbReference type="EMBL" id="CDW83764.1"/>
    </source>
</evidence>
<feature type="compositionally biased region" description="Basic residues" evidence="2">
    <location>
        <begin position="152"/>
        <end position="162"/>
    </location>
</feature>
<accession>A0A078ANL4</accession>
<dbReference type="InParanoid" id="A0A078ANL4"/>
<gene>
    <name evidence="3" type="primary">Contig8173.g8716</name>
    <name evidence="3" type="ORF">STYLEM_12813</name>
</gene>
<proteinExistence type="predicted"/>
<evidence type="ECO:0000256" key="2">
    <source>
        <dbReference type="SAM" id="MobiDB-lite"/>
    </source>
</evidence>
<name>A0A078ANL4_STYLE</name>
<sequence>MPSQQNTMIINNNAHNLQDNRQHNITSQQDQSFHQNNPSRQDKYFNEDFQQVCKILNIDVTSLQQKSLQDFLNEDPNEAISKIRYEHYDKKRKVKLKQIQEFMNAMSRKSKSNLVTLSLIPKENLQQLKKSKIFLNHSYVMKDQEEAVNKIHRQRPRTHKNSISRDPSYHQNNYAYQSHNNLATLSSGNHQQTFKDQKQTNNYPNNSIFNLTNLDQGYQSNIELRKASNNNFDDQDPQSIAKKQELEYQRAMKNKLYFQNLPPEERQKIFRIKSAKKEKKMEKDMKQRKEEWEWRTQKRNKKIEEVLQKKKILEMEEEAKKQQKLDMYFEKTDKIQQQRLLAVMSSRESGGLHDDLFSQRESSTEREIQQKIMNFEEKMLRAALRKQEALERERDRINSQHQLLRQRRNNMITEYSQKEYGTLQRYCDRQSRSKRLLKKKYDEKSEFIEYKKQKEQEKSNQMRMRLDEQKAQYMSKVSEAYATYQHRRQIISQDRSTNENEVERKVKKQLKDQDQQDNMKRILITQKMYKDQLVQSLMDKERRYQGLQDYKRTLMVRSFILPNNSGTNFINNQINKSNHNISINAANNM</sequence>
<keyword evidence="4" id="KW-1185">Reference proteome</keyword>
<feature type="region of interest" description="Disordered" evidence="2">
    <location>
        <begin position="152"/>
        <end position="172"/>
    </location>
</feature>
<keyword evidence="1" id="KW-0175">Coiled coil</keyword>
<dbReference type="EMBL" id="CCKQ01012155">
    <property type="protein sequence ID" value="CDW83764.1"/>
    <property type="molecule type" value="Genomic_DNA"/>
</dbReference>